<organism evidence="12 13">
    <name type="scientific">Amphibacillus xylanus (strain ATCC 51415 / DSM 6626 / JCM 7361 / LMG 17667 / NBRC 15112 / Ep01)</name>
    <dbReference type="NCBI Taxonomy" id="698758"/>
    <lineage>
        <taxon>Bacteria</taxon>
        <taxon>Bacillati</taxon>
        <taxon>Bacillota</taxon>
        <taxon>Bacilli</taxon>
        <taxon>Bacillales</taxon>
        <taxon>Bacillaceae</taxon>
        <taxon>Amphibacillus</taxon>
    </lineage>
</organism>
<comment type="subcellular location">
    <subcellularLocation>
        <location evidence="8">Cytoplasm</location>
    </subcellularLocation>
</comment>
<dbReference type="Pfam" id="PF02769">
    <property type="entry name" value="AIRS_C"/>
    <property type="match status" value="2"/>
</dbReference>
<keyword evidence="7 8" id="KW-0460">Magnesium</keyword>
<feature type="binding site" evidence="8">
    <location>
        <position position="540"/>
    </location>
    <ligand>
        <name>substrate</name>
    </ligand>
</feature>
<dbReference type="HOGENOM" id="CLU_003100_0_1_9"/>
<feature type="binding site" evidence="8">
    <location>
        <position position="537"/>
    </location>
    <ligand>
        <name>ATP</name>
        <dbReference type="ChEBI" id="CHEBI:30616"/>
    </ligand>
</feature>
<keyword evidence="5 8" id="KW-0658">Purine biosynthesis</keyword>
<dbReference type="Proteomes" id="UP000006294">
    <property type="component" value="Chromosome"/>
</dbReference>
<feature type="binding site" evidence="8">
    <location>
        <position position="245"/>
    </location>
    <ligand>
        <name>substrate</name>
    </ligand>
</feature>
<dbReference type="PIRSF" id="PIRSF001587">
    <property type="entry name" value="FGAM_synthase_II"/>
    <property type="match status" value="1"/>
</dbReference>
<feature type="domain" description="PurM-like C-terminal" evidence="10">
    <location>
        <begin position="576"/>
        <end position="711"/>
    </location>
</feature>
<keyword evidence="2 8" id="KW-0436">Ligase</keyword>
<gene>
    <name evidence="8 12" type="primary">purL</name>
    <name evidence="12" type="ordered locus">AXY_04320</name>
</gene>
<dbReference type="Gene3D" id="3.90.650.10">
    <property type="entry name" value="PurM-like C-terminal domain"/>
    <property type="match status" value="2"/>
</dbReference>
<reference evidence="12 13" key="1">
    <citation type="submission" date="2011-01" db="EMBL/GenBank/DDBJ databases">
        <title>Whole genome sequence of Amphibacillus xylinus NBRC 15112.</title>
        <authorList>
            <person name="Nakazawa H."/>
            <person name="Katano Y."/>
            <person name="Nakamura S."/>
            <person name="Sasagawa M."/>
            <person name="Fukada J."/>
            <person name="Arai T."/>
            <person name="Sasakura N."/>
            <person name="Mochizuki D."/>
            <person name="Hosoyama A."/>
            <person name="Harada K."/>
            <person name="Horikawa H."/>
            <person name="Kato Y."/>
            <person name="Harada T."/>
            <person name="Sasaki K."/>
            <person name="Sekiguchi M."/>
            <person name="Hodoyama M."/>
            <person name="Nishiko R."/>
            <person name="Narita H."/>
            <person name="Hanamaki A."/>
            <person name="Hata C."/>
            <person name="Konno Y."/>
            <person name="Niimura Y."/>
            <person name="Yamazaki S."/>
            <person name="Fujita N."/>
        </authorList>
    </citation>
    <scope>NUCLEOTIDE SEQUENCE [LARGE SCALE GENOMIC DNA]</scope>
    <source>
        <strain evidence="13">ATCC 51415 / DSM 6626 / JCM 7361 / LMG 17667 / NBRC 15112 / Ep01</strain>
    </source>
</reference>
<dbReference type="CDD" id="cd02204">
    <property type="entry name" value="PurL_repeat2"/>
    <property type="match status" value="1"/>
</dbReference>
<dbReference type="InterPro" id="IPR016188">
    <property type="entry name" value="PurM-like_N"/>
</dbReference>
<dbReference type="PATRIC" id="fig|698758.3.peg.434"/>
<dbReference type="PANTHER" id="PTHR43555">
    <property type="entry name" value="PHOSPHORIBOSYLFORMYLGLYCINAMIDINE SYNTHASE SUBUNIT PURL"/>
    <property type="match status" value="1"/>
</dbReference>
<evidence type="ECO:0000259" key="10">
    <source>
        <dbReference type="Pfam" id="PF02769"/>
    </source>
</evidence>
<feature type="active site" description="Proton acceptor" evidence="8">
    <location>
        <position position="100"/>
    </location>
</feature>
<dbReference type="EC" id="6.3.5.3" evidence="8"/>
<sequence>MSTTHEPTPEMIEKERLYVDMGLTDEEYQSIVTILGRNPNYTETGIFSVMWSEHCSYKTSKPLLRKFSSEGPQVIQGPGEGAGIVDIGDGQGLVFKIESHNSPSAIEPYQGAATGVGGIMRDIFSMGAKPIAALNSLRFGRLDSERTQYLFKEVVRGIAGYGNRLGVPTVGGEIQFDDCYEGNPLVNAMGVGLIDQRDIQRGVATGVGNTVIYVGSKTGRDGIHGATFSSVELSEDNAGQGSDIQAGDPFVEKLLIDACLEVIHSDALIGMQDMGAAGLTSSASEMASKAGMGMELNLDLVPQREPGMTAYEMMLSESQERMLLVVKQGREQEIYDLFAKYDLEAVAIGKVTDDKQFRLLHNGQIVCDIPVDPLAEDAPVYMKESKVPDYYQEFQELPNYEPKVTDFEQTLIKLLQQPTVASKEYVYQQFDTTAQVNTVVGPGSDAAVLRIRGYNKAIALTTDCNSRYIYLDPEIGGKIAVAEAARNIVASGAKPLALTDGLNFGSPDKPEIYWAMEKSVEGMAAASVKLATPVVSGNVSLYNERAGSPIFPTPIVGMVGLHHKLDDITTVPFKAVDDVILLVGETKPEFGGSELQNLLEEKYFGKAPSIDLDIEKKRLDQILTAIQSRYVQSAHDISEGGLAVAIAESLFGTDGLGADVKLSGDPTTLLFSESQSRFIITVSSDQVEAFLQEVDDVTIIGRVTNEARLHIAIDEQTVINQSIDQLEKAWKGAIPCLLNSKV</sequence>
<proteinExistence type="inferred from homology"/>
<dbReference type="Pfam" id="PF00586">
    <property type="entry name" value="AIRS"/>
    <property type="match status" value="2"/>
</dbReference>
<dbReference type="InterPro" id="IPR041609">
    <property type="entry name" value="PurL_linker"/>
</dbReference>
<feature type="binding site" evidence="8">
    <location>
        <begin position="317"/>
        <end position="319"/>
    </location>
    <ligand>
        <name>substrate</name>
    </ligand>
</feature>
<dbReference type="SUPFAM" id="SSF56042">
    <property type="entry name" value="PurM C-terminal domain-like"/>
    <property type="match status" value="2"/>
</dbReference>
<feature type="domain" description="Phosphoribosylformylglycinamidine synthase linker" evidence="11">
    <location>
        <begin position="12"/>
        <end position="58"/>
    </location>
</feature>
<dbReference type="HAMAP" id="MF_00420">
    <property type="entry name" value="PurL_2"/>
    <property type="match status" value="1"/>
</dbReference>
<keyword evidence="6 8" id="KW-0067">ATP-binding</keyword>
<keyword evidence="3 8" id="KW-0479">Metal-binding</keyword>
<name>K0IW10_AMPXN</name>
<keyword evidence="1 8" id="KW-0963">Cytoplasm</keyword>
<evidence type="ECO:0000313" key="12">
    <source>
        <dbReference type="EMBL" id="BAM46564.1"/>
    </source>
</evidence>
<dbReference type="GO" id="GO:0005524">
    <property type="term" value="F:ATP binding"/>
    <property type="evidence" value="ECO:0007669"/>
    <property type="project" value="UniProtKB-UniRule"/>
</dbReference>
<dbReference type="PANTHER" id="PTHR43555:SF1">
    <property type="entry name" value="PHOSPHORIBOSYLFORMYLGLYCINAMIDINE SYNTHASE SUBUNIT PURL"/>
    <property type="match status" value="1"/>
</dbReference>
<comment type="pathway">
    <text evidence="8">Purine metabolism; IMP biosynthesis via de novo pathway; 5-amino-1-(5-phospho-D-ribosyl)imidazole from N(2)-formyl-N(1)-(5-phospho-D-ribosyl)glycinamide: step 1/2.</text>
</comment>
<feature type="domain" description="PurM-like N-terminal" evidence="9">
    <location>
        <begin position="443"/>
        <end position="561"/>
    </location>
</feature>
<evidence type="ECO:0000256" key="7">
    <source>
        <dbReference type="ARBA" id="ARBA00022842"/>
    </source>
</evidence>
<feature type="binding site" evidence="8">
    <location>
        <position position="273"/>
    </location>
    <ligand>
        <name>Mg(2+)</name>
        <dbReference type="ChEBI" id="CHEBI:18420"/>
        <label>2</label>
    </ligand>
</feature>
<keyword evidence="4 8" id="KW-0547">Nucleotide-binding</keyword>
<comment type="catalytic activity">
    <reaction evidence="8">
        <text>N(2)-formyl-N(1)-(5-phospho-beta-D-ribosyl)glycinamide + L-glutamine + ATP + H2O = 2-formamido-N(1)-(5-O-phospho-beta-D-ribosyl)acetamidine + L-glutamate + ADP + phosphate + H(+)</text>
        <dbReference type="Rhea" id="RHEA:17129"/>
        <dbReference type="ChEBI" id="CHEBI:15377"/>
        <dbReference type="ChEBI" id="CHEBI:15378"/>
        <dbReference type="ChEBI" id="CHEBI:29985"/>
        <dbReference type="ChEBI" id="CHEBI:30616"/>
        <dbReference type="ChEBI" id="CHEBI:43474"/>
        <dbReference type="ChEBI" id="CHEBI:58359"/>
        <dbReference type="ChEBI" id="CHEBI:147286"/>
        <dbReference type="ChEBI" id="CHEBI:147287"/>
        <dbReference type="ChEBI" id="CHEBI:456216"/>
        <dbReference type="EC" id="6.3.5.3"/>
    </reaction>
</comment>
<dbReference type="KEGG" id="axl:AXY_04320"/>
<dbReference type="RefSeq" id="WP_015009170.1">
    <property type="nucleotide sequence ID" value="NC_018704.1"/>
</dbReference>
<dbReference type="eggNOG" id="COG0046">
    <property type="taxonomic scope" value="Bacteria"/>
</dbReference>
<dbReference type="EMBL" id="AP012050">
    <property type="protein sequence ID" value="BAM46564.1"/>
    <property type="molecule type" value="Genomic_DNA"/>
</dbReference>
<comment type="similarity">
    <text evidence="8">Belongs to the FGAMS family.</text>
</comment>
<dbReference type="InterPro" id="IPR010074">
    <property type="entry name" value="PRibForGlyAmidine_synth_PurL"/>
</dbReference>
<dbReference type="OrthoDB" id="9804441at2"/>
<evidence type="ECO:0000256" key="4">
    <source>
        <dbReference type="ARBA" id="ARBA00022741"/>
    </source>
</evidence>
<dbReference type="Pfam" id="PF18072">
    <property type="entry name" value="FGAR-AT_linker"/>
    <property type="match status" value="1"/>
</dbReference>
<feature type="binding site" evidence="8">
    <location>
        <position position="98"/>
    </location>
    <ligand>
        <name>Mg(2+)</name>
        <dbReference type="ChEBI" id="CHEBI:18420"/>
        <label>1</label>
    </ligand>
</feature>
<dbReference type="UniPathway" id="UPA00074">
    <property type="reaction ID" value="UER00128"/>
</dbReference>
<feature type="domain" description="PurM-like C-terminal" evidence="10">
    <location>
        <begin position="207"/>
        <end position="359"/>
    </location>
</feature>
<dbReference type="CDD" id="cd02203">
    <property type="entry name" value="PurL_repeat1"/>
    <property type="match status" value="1"/>
</dbReference>
<evidence type="ECO:0000256" key="6">
    <source>
        <dbReference type="ARBA" id="ARBA00022840"/>
    </source>
</evidence>
<evidence type="ECO:0000256" key="3">
    <source>
        <dbReference type="ARBA" id="ARBA00022723"/>
    </source>
</evidence>
<comment type="function">
    <text evidence="8">Part of the phosphoribosylformylglycinamidine synthase complex involved in the purines biosynthetic pathway. Catalyzes the ATP-dependent conversion of formylglycinamide ribonucleotide (FGAR) and glutamine to yield formylglycinamidine ribonucleotide (FGAM) and glutamate. The FGAM synthase complex is composed of three subunits. PurQ produces an ammonia molecule by converting glutamine to glutamate. PurL transfers the ammonia molecule to FGAR to form FGAM in an ATP-dependent manner. PurS interacts with PurQ and PurL and is thought to assist in the transfer of the ammonia molecule from PurQ to PurL.</text>
</comment>
<feature type="domain" description="PurM-like N-terminal" evidence="9">
    <location>
        <begin position="79"/>
        <end position="194"/>
    </location>
</feature>
<feature type="binding site" evidence="8">
    <location>
        <position position="500"/>
    </location>
    <ligand>
        <name>ATP</name>
        <dbReference type="ChEBI" id="CHEBI:30616"/>
    </ligand>
</feature>
<evidence type="ECO:0000259" key="9">
    <source>
        <dbReference type="Pfam" id="PF00586"/>
    </source>
</evidence>
<dbReference type="GO" id="GO:0005737">
    <property type="term" value="C:cytoplasm"/>
    <property type="evidence" value="ECO:0007669"/>
    <property type="project" value="UniProtKB-SubCell"/>
</dbReference>
<feature type="binding site" evidence="8">
    <location>
        <position position="96"/>
    </location>
    <ligand>
        <name>ATP</name>
        <dbReference type="ChEBI" id="CHEBI:30616"/>
    </ligand>
</feature>
<dbReference type="GO" id="GO:0006189">
    <property type="term" value="P:'de novo' IMP biosynthetic process"/>
    <property type="evidence" value="ECO:0007669"/>
    <property type="project" value="UniProtKB-UniRule"/>
</dbReference>
<dbReference type="Gene3D" id="3.30.1330.10">
    <property type="entry name" value="PurM-like, N-terminal domain"/>
    <property type="match status" value="2"/>
</dbReference>
<feature type="active site" evidence="8">
    <location>
        <position position="54"/>
    </location>
</feature>
<dbReference type="InterPro" id="IPR036676">
    <property type="entry name" value="PurM-like_C_sf"/>
</dbReference>
<evidence type="ECO:0000256" key="8">
    <source>
        <dbReference type="HAMAP-Rule" id="MF_00420"/>
    </source>
</evidence>
<evidence type="ECO:0000313" key="13">
    <source>
        <dbReference type="Proteomes" id="UP000006294"/>
    </source>
</evidence>
<dbReference type="AlphaFoldDB" id="K0IW10"/>
<dbReference type="InterPro" id="IPR010918">
    <property type="entry name" value="PurM-like_C_dom"/>
</dbReference>
<comment type="subunit">
    <text evidence="8">Monomer. Part of the FGAM synthase complex composed of 1 PurL, 1 PurQ and 2 PurS subunits.</text>
</comment>
<evidence type="ECO:0000256" key="2">
    <source>
        <dbReference type="ARBA" id="ARBA00022598"/>
    </source>
</evidence>
<feature type="binding site" evidence="8">
    <location>
        <position position="122"/>
    </location>
    <ligand>
        <name>Mg(2+)</name>
        <dbReference type="ChEBI" id="CHEBI:18420"/>
        <label>2</label>
    </ligand>
</feature>
<evidence type="ECO:0000256" key="1">
    <source>
        <dbReference type="ARBA" id="ARBA00022490"/>
    </source>
</evidence>
<dbReference type="GO" id="GO:0000287">
    <property type="term" value="F:magnesium ion binding"/>
    <property type="evidence" value="ECO:0007669"/>
    <property type="project" value="UniProtKB-UniRule"/>
</dbReference>
<dbReference type="NCBIfam" id="NF002290">
    <property type="entry name" value="PRK01213.1"/>
    <property type="match status" value="1"/>
</dbReference>
<evidence type="ECO:0000256" key="5">
    <source>
        <dbReference type="ARBA" id="ARBA00022755"/>
    </source>
</evidence>
<dbReference type="FunFam" id="3.30.1330.10:FF:000004">
    <property type="entry name" value="Phosphoribosylformylglycinamidine synthase subunit PurL"/>
    <property type="match status" value="1"/>
</dbReference>
<dbReference type="InterPro" id="IPR036921">
    <property type="entry name" value="PurM-like_N_sf"/>
</dbReference>
<evidence type="ECO:0000259" key="11">
    <source>
        <dbReference type="Pfam" id="PF18072"/>
    </source>
</evidence>
<dbReference type="SUPFAM" id="SSF55326">
    <property type="entry name" value="PurM N-terminal domain-like"/>
    <property type="match status" value="2"/>
</dbReference>
<keyword evidence="13" id="KW-1185">Reference proteome</keyword>
<feature type="binding site" evidence="8">
    <location>
        <position position="121"/>
    </location>
    <ligand>
        <name>substrate</name>
    </ligand>
</feature>
<protein>
    <recommendedName>
        <fullName evidence="8">Phosphoribosylformylglycinamidine synthase subunit PurL</fullName>
        <shortName evidence="8">FGAM synthase</shortName>
        <ecNumber evidence="8">6.3.5.3</ecNumber>
    </recommendedName>
    <alternativeName>
        <fullName evidence="8">Formylglycinamide ribonucleotide amidotransferase subunit II</fullName>
        <shortName evidence="8">FGAR amidotransferase II</shortName>
        <shortName evidence="8">FGAR-AT II</shortName>
    </alternativeName>
    <alternativeName>
        <fullName evidence="8">Glutamine amidotransferase PurL</fullName>
    </alternativeName>
    <alternativeName>
        <fullName evidence="8">Phosphoribosylformylglycinamidine synthase subunit II</fullName>
    </alternativeName>
</protein>
<accession>K0IW10</accession>
<dbReference type="GO" id="GO:0004642">
    <property type="term" value="F:phosphoribosylformylglycinamidine synthase activity"/>
    <property type="evidence" value="ECO:0007669"/>
    <property type="project" value="UniProtKB-UniRule"/>
</dbReference>
<feature type="binding site" evidence="8">
    <location>
        <position position="57"/>
    </location>
    <ligand>
        <name>ATP</name>
        <dbReference type="ChEBI" id="CHEBI:30616"/>
    </ligand>
</feature>
<feature type="binding site" evidence="8">
    <location>
        <position position="538"/>
    </location>
    <ligand>
        <name>Mg(2+)</name>
        <dbReference type="ChEBI" id="CHEBI:18420"/>
        <label>1</label>
    </ligand>
</feature>
<comment type="caution">
    <text evidence="8">Lacks conserved residue(s) required for the propagation of feature annotation.</text>
</comment>
<dbReference type="STRING" id="698758.AXY_04320"/>
<dbReference type="NCBIfam" id="TIGR01736">
    <property type="entry name" value="FGAM_synth_II"/>
    <property type="match status" value="1"/>
</dbReference>